<feature type="compositionally biased region" description="Low complexity" evidence="1">
    <location>
        <begin position="247"/>
        <end position="280"/>
    </location>
</feature>
<feature type="domain" description="Competence protein CoiA nuclease-like" evidence="2">
    <location>
        <begin position="11"/>
        <end position="72"/>
    </location>
</feature>
<organism evidence="3 4">
    <name type="scientific">Salinispora arenicola</name>
    <dbReference type="NCBI Taxonomy" id="168697"/>
    <lineage>
        <taxon>Bacteria</taxon>
        <taxon>Bacillati</taxon>
        <taxon>Actinomycetota</taxon>
        <taxon>Actinomycetes</taxon>
        <taxon>Micromonosporales</taxon>
        <taxon>Micromonosporaceae</taxon>
        <taxon>Salinispora</taxon>
    </lineage>
</organism>
<reference evidence="3 4" key="1">
    <citation type="submission" date="2021-03" db="EMBL/GenBank/DDBJ databases">
        <title>Whole genome shotgun sequence of Salinispora arenicola NBRC 105043.</title>
        <authorList>
            <person name="Komaki H."/>
            <person name="Tamura T."/>
        </authorList>
    </citation>
    <scope>NUCLEOTIDE SEQUENCE [LARGE SCALE GENOMIC DNA]</scope>
    <source>
        <strain evidence="3 4">NBRC 105043</strain>
    </source>
</reference>
<dbReference type="Proteomes" id="UP000677457">
    <property type="component" value="Unassembled WGS sequence"/>
</dbReference>
<dbReference type="InterPro" id="IPR010330">
    <property type="entry name" value="CoiA_nuc"/>
</dbReference>
<proteinExistence type="predicted"/>
<sequence>MGSARKIRAADWHAELEVRARDGSWRADVLASSHEGTQRVAWEAQLSPISHEDIQERTERYWAEGIGVCWVSPGGKAPWMGTVPSIRVQEPCDDRPWTVVDGPAAFRFEHGTWVAVDDLELTAFIRWVLNGQTIIHRVRPRYRRVWFGASESYRRRHLIWTTSSYVDTEARHEAMRQRQDERKRLWEEQQRRAEEQRQAEAGARRQEEERQREAQRQELERQRKIRETEQAARWEEQRKQWGDRGRAGAAATRSRGTTAARAGPGRRGTAPPAGTARATGCKPVLGTGASHAVPGTA</sequence>
<name>A0ABQ4JUS4_SALAC</name>
<accession>A0ABQ4JUS4</accession>
<evidence type="ECO:0000256" key="1">
    <source>
        <dbReference type="SAM" id="MobiDB-lite"/>
    </source>
</evidence>
<feature type="region of interest" description="Disordered" evidence="1">
    <location>
        <begin position="193"/>
        <end position="215"/>
    </location>
</feature>
<dbReference type="Pfam" id="PF06054">
    <property type="entry name" value="CoiA_nuc"/>
    <property type="match status" value="1"/>
</dbReference>
<feature type="region of interest" description="Disordered" evidence="1">
    <location>
        <begin position="229"/>
        <end position="297"/>
    </location>
</feature>
<evidence type="ECO:0000313" key="4">
    <source>
        <dbReference type="Proteomes" id="UP000677457"/>
    </source>
</evidence>
<feature type="compositionally biased region" description="Basic and acidic residues" evidence="1">
    <location>
        <begin position="229"/>
        <end position="246"/>
    </location>
</feature>
<dbReference type="EMBL" id="BOQM01000026">
    <property type="protein sequence ID" value="GIM86618.1"/>
    <property type="molecule type" value="Genomic_DNA"/>
</dbReference>
<evidence type="ECO:0000259" key="2">
    <source>
        <dbReference type="Pfam" id="PF06054"/>
    </source>
</evidence>
<comment type="caution">
    <text evidence="3">The sequence shown here is derived from an EMBL/GenBank/DDBJ whole genome shotgun (WGS) entry which is preliminary data.</text>
</comment>
<gene>
    <name evidence="3" type="ORF">Sar04_33540</name>
</gene>
<keyword evidence="4" id="KW-1185">Reference proteome</keyword>
<evidence type="ECO:0000313" key="3">
    <source>
        <dbReference type="EMBL" id="GIM86618.1"/>
    </source>
</evidence>
<protein>
    <recommendedName>
        <fullName evidence="2">Competence protein CoiA nuclease-like domain-containing protein</fullName>
    </recommendedName>
</protein>